<dbReference type="InterPro" id="IPR040612">
    <property type="entry name" value="ArsA_HSP20-like"/>
</dbReference>
<dbReference type="InterPro" id="IPR008978">
    <property type="entry name" value="HSP20-like_chaperone"/>
</dbReference>
<dbReference type="OrthoDB" id="668901at2"/>
<comment type="similarity">
    <text evidence="1">Belongs to the small heat shock protein (HSP20) family.</text>
</comment>
<dbReference type="Gene3D" id="2.60.40.790">
    <property type="match status" value="1"/>
</dbReference>
<evidence type="ECO:0000256" key="1">
    <source>
        <dbReference type="PROSITE-ProRule" id="PRU00285"/>
    </source>
</evidence>
<protein>
    <submittedName>
        <fullName evidence="3">Molecular chaperone IbpA, HSP20 family</fullName>
    </submittedName>
</protein>
<accession>A0A239ETL2</accession>
<feature type="domain" description="SHSP" evidence="2">
    <location>
        <begin position="34"/>
        <end position="137"/>
    </location>
</feature>
<evidence type="ECO:0000259" key="2">
    <source>
        <dbReference type="PROSITE" id="PS01031"/>
    </source>
</evidence>
<reference evidence="3 4" key="1">
    <citation type="submission" date="2017-06" db="EMBL/GenBank/DDBJ databases">
        <authorList>
            <person name="Kim H.J."/>
            <person name="Triplett B.A."/>
        </authorList>
    </citation>
    <scope>NUCLEOTIDE SEQUENCE [LARGE SCALE GENOMIC DNA]</scope>
    <source>
        <strain evidence="3 4">DSM 19307</strain>
    </source>
</reference>
<dbReference type="InterPro" id="IPR002068">
    <property type="entry name" value="A-crystallin/Hsp20_dom"/>
</dbReference>
<keyword evidence="4" id="KW-1185">Reference proteome</keyword>
<organism evidence="3 4">
    <name type="scientific">Ekhidna lutea</name>
    <dbReference type="NCBI Taxonomy" id="447679"/>
    <lineage>
        <taxon>Bacteria</taxon>
        <taxon>Pseudomonadati</taxon>
        <taxon>Bacteroidota</taxon>
        <taxon>Cytophagia</taxon>
        <taxon>Cytophagales</taxon>
        <taxon>Reichenbachiellaceae</taxon>
        <taxon>Ekhidna</taxon>
    </lineage>
</organism>
<name>A0A239ETL2_EKHLU</name>
<sequence>MGFVPFNYQIWRDMKVDKDATRRLAEAAGIVNTINGGTIFPTFNTTTEKDHYRLEVSVPTVEPDDLKVEVTGSDLMIYQNVHVNAYTLPNVLGMIKISADVELENIHAEFEDDLLVVIMPFSEMSGGFQKEIDIYRH</sequence>
<dbReference type="SUPFAM" id="SSF49764">
    <property type="entry name" value="HSP20-like chaperones"/>
    <property type="match status" value="1"/>
</dbReference>
<proteinExistence type="inferred from homology"/>
<evidence type="ECO:0000313" key="3">
    <source>
        <dbReference type="EMBL" id="SNS47995.1"/>
    </source>
</evidence>
<dbReference type="Proteomes" id="UP000198393">
    <property type="component" value="Unassembled WGS sequence"/>
</dbReference>
<dbReference type="EMBL" id="FZPD01000001">
    <property type="protein sequence ID" value="SNS47995.1"/>
    <property type="molecule type" value="Genomic_DNA"/>
</dbReference>
<dbReference type="AlphaFoldDB" id="A0A239ETL2"/>
<dbReference type="Pfam" id="PF17886">
    <property type="entry name" value="ArsA_HSP20"/>
    <property type="match status" value="1"/>
</dbReference>
<dbReference type="PROSITE" id="PS01031">
    <property type="entry name" value="SHSP"/>
    <property type="match status" value="1"/>
</dbReference>
<dbReference type="CDD" id="cd06464">
    <property type="entry name" value="ACD_sHsps-like"/>
    <property type="match status" value="1"/>
</dbReference>
<gene>
    <name evidence="3" type="ORF">SAMN05421640_0322</name>
</gene>
<evidence type="ECO:0000313" key="4">
    <source>
        <dbReference type="Proteomes" id="UP000198393"/>
    </source>
</evidence>